<dbReference type="SUPFAM" id="SSF56935">
    <property type="entry name" value="Porins"/>
    <property type="match status" value="1"/>
</dbReference>
<dbReference type="EMBL" id="JBHSKS010000002">
    <property type="protein sequence ID" value="MFC5190773.1"/>
    <property type="molecule type" value="Genomic_DNA"/>
</dbReference>
<evidence type="ECO:0000313" key="7">
    <source>
        <dbReference type="Proteomes" id="UP001596163"/>
    </source>
</evidence>
<evidence type="ECO:0000256" key="2">
    <source>
        <dbReference type="ARBA" id="ARBA00023136"/>
    </source>
</evidence>
<dbReference type="InterPro" id="IPR012910">
    <property type="entry name" value="Plug_dom"/>
</dbReference>
<proteinExistence type="predicted"/>
<keyword evidence="2" id="KW-0472">Membrane</keyword>
<accession>A0ABW0BU86</accession>
<protein>
    <submittedName>
        <fullName evidence="6">TonB-dependent receptor domain-containing protein</fullName>
    </submittedName>
</protein>
<gene>
    <name evidence="6" type="ORF">ACFPIK_03275</name>
</gene>
<dbReference type="InterPro" id="IPR041700">
    <property type="entry name" value="OMP_b-brl_3"/>
</dbReference>
<organism evidence="6 7">
    <name type="scientific">Algoriphagus aquatilis</name>
    <dbReference type="NCBI Taxonomy" id="490186"/>
    <lineage>
        <taxon>Bacteria</taxon>
        <taxon>Pseudomonadati</taxon>
        <taxon>Bacteroidota</taxon>
        <taxon>Cytophagia</taxon>
        <taxon>Cytophagales</taxon>
        <taxon>Cyclobacteriaceae</taxon>
        <taxon>Algoriphagus</taxon>
    </lineage>
</organism>
<feature type="domain" description="TonB-dependent receptor plug" evidence="4">
    <location>
        <begin position="145"/>
        <end position="233"/>
    </location>
</feature>
<dbReference type="PANTHER" id="PTHR40980">
    <property type="entry name" value="PLUG DOMAIN-CONTAINING PROTEIN"/>
    <property type="match status" value="1"/>
</dbReference>
<dbReference type="Proteomes" id="UP001596163">
    <property type="component" value="Unassembled WGS sequence"/>
</dbReference>
<comment type="subcellular location">
    <subcellularLocation>
        <location evidence="1">Cell outer membrane</location>
    </subcellularLocation>
</comment>
<dbReference type="InterPro" id="IPR008969">
    <property type="entry name" value="CarboxyPept-like_regulatory"/>
</dbReference>
<evidence type="ECO:0000256" key="3">
    <source>
        <dbReference type="ARBA" id="ARBA00023237"/>
    </source>
</evidence>
<reference evidence="7" key="1">
    <citation type="journal article" date="2019" name="Int. J. Syst. Evol. Microbiol.">
        <title>The Global Catalogue of Microorganisms (GCM) 10K type strain sequencing project: providing services to taxonomists for standard genome sequencing and annotation.</title>
        <authorList>
            <consortium name="The Broad Institute Genomics Platform"/>
            <consortium name="The Broad Institute Genome Sequencing Center for Infectious Disease"/>
            <person name="Wu L."/>
            <person name="Ma J."/>
        </authorList>
    </citation>
    <scope>NUCLEOTIDE SEQUENCE [LARGE SCALE GENOMIC DNA]</scope>
    <source>
        <strain evidence="7">CGMCC 1.7030</strain>
    </source>
</reference>
<dbReference type="InterPro" id="IPR037066">
    <property type="entry name" value="Plug_dom_sf"/>
</dbReference>
<dbReference type="PANTHER" id="PTHR40980:SF4">
    <property type="entry name" value="TONB-DEPENDENT RECEPTOR-LIKE BETA-BARREL DOMAIN-CONTAINING PROTEIN"/>
    <property type="match status" value="1"/>
</dbReference>
<dbReference type="RefSeq" id="WP_377912177.1">
    <property type="nucleotide sequence ID" value="NZ_JBHSKS010000002.1"/>
</dbReference>
<dbReference type="Gene3D" id="2.170.130.10">
    <property type="entry name" value="TonB-dependent receptor, plug domain"/>
    <property type="match status" value="1"/>
</dbReference>
<dbReference type="Gene3D" id="2.60.40.1120">
    <property type="entry name" value="Carboxypeptidase-like, regulatory domain"/>
    <property type="match status" value="1"/>
</dbReference>
<dbReference type="Pfam" id="PF07715">
    <property type="entry name" value="Plug"/>
    <property type="match status" value="1"/>
</dbReference>
<feature type="domain" description="Outer membrane protein beta-barrel" evidence="5">
    <location>
        <begin position="403"/>
        <end position="815"/>
    </location>
</feature>
<sequence>MDFLVFVYQSNPILAAMKALSILFTLGLFSQIAFSQGQLSGVVNDKSSQKPIEFASVALYKSSDSTLLNGGITDAEGKFLIDNLPQGSYYAMASFLGYKTLIISSIQLSKNEKKPLEPIFLSSDLQELQGVEVQGQRISTDFQTQKQSFSADNFESSKGGTATDVLRNLPGVSINAEGQVAIRGSSGFVVMINGKPVQGDPVGILGQLPANAIEKVEWISSPSAQYDSEGKAGIINITTSKGSTDGLFLQVNTRAGLPSIENYDNAESQKRFGGDFNLNYVKDKWDISLGGSYQRNDQSGRRVGNVITYSVDTETHFPSNGERSINELNYSGRFTLGYTPSANTNFTLGFYAGVRDRVRTADILYFDNHRVVNGQRTPPFQYFNANDQNRRGDFVLGSLDYNHTFGSKAKLSSSFLYEYTMLGGPTINRNLGYPNLSFVYQDEYNTNDNPLNGVRWNLDYTFKPLSIGQLQAGYQFRYLNHVGDFFYERKNNETGLFELVPEFSSEVNLNRLIHAGYLQLNKSIKNWSYGVGVRVEFMNRDFQLQDKRNTIDTLYQYNYIRPFFSGNLAYQAKEDLTWKLNFSQRVERETTFKMNPFPEREHSETLEQGDPNVLPEFIDQLEGGMIKTWKDNSFFATAYYTRVKNLVNRVNTVYNDSILNRIYSNVGIGQSVGLEMGSELFFTQKWKGFFGGNVYRYSIKGDFDNRPINQSAWVYSINFNTTVILSPTLTTQFTFNYLSNRVTAQGEDSRFYQPSLNVKKSFLDNRLSLNLQWLNMDLGLLRSNEQRITTFRPRDFYTTTNYIYEVDMLIVNLSYTINGSKNRSKFVKSEFGEKEF</sequence>
<evidence type="ECO:0000259" key="5">
    <source>
        <dbReference type="Pfam" id="PF14905"/>
    </source>
</evidence>
<comment type="caution">
    <text evidence="6">The sequence shown here is derived from an EMBL/GenBank/DDBJ whole genome shotgun (WGS) entry which is preliminary data.</text>
</comment>
<evidence type="ECO:0000313" key="6">
    <source>
        <dbReference type="EMBL" id="MFC5190773.1"/>
    </source>
</evidence>
<keyword evidence="6" id="KW-0675">Receptor</keyword>
<dbReference type="Pfam" id="PF14905">
    <property type="entry name" value="OMP_b-brl_3"/>
    <property type="match status" value="1"/>
</dbReference>
<dbReference type="Pfam" id="PF13620">
    <property type="entry name" value="CarboxypepD_reg"/>
    <property type="match status" value="1"/>
</dbReference>
<evidence type="ECO:0000256" key="1">
    <source>
        <dbReference type="ARBA" id="ARBA00004442"/>
    </source>
</evidence>
<dbReference type="Gene3D" id="2.40.170.20">
    <property type="entry name" value="TonB-dependent receptor, beta-barrel domain"/>
    <property type="match status" value="1"/>
</dbReference>
<dbReference type="SUPFAM" id="SSF49464">
    <property type="entry name" value="Carboxypeptidase regulatory domain-like"/>
    <property type="match status" value="1"/>
</dbReference>
<name>A0ABW0BU86_9BACT</name>
<keyword evidence="3" id="KW-0998">Cell outer membrane</keyword>
<evidence type="ECO:0000259" key="4">
    <source>
        <dbReference type="Pfam" id="PF07715"/>
    </source>
</evidence>
<keyword evidence="7" id="KW-1185">Reference proteome</keyword>
<dbReference type="InterPro" id="IPR036942">
    <property type="entry name" value="Beta-barrel_TonB_sf"/>
</dbReference>